<dbReference type="EMBL" id="JAUSVX010000005">
    <property type="protein sequence ID" value="MDQ0470346.1"/>
    <property type="molecule type" value="Genomic_DNA"/>
</dbReference>
<reference evidence="2 3" key="1">
    <citation type="submission" date="2023-07" db="EMBL/GenBank/DDBJ databases">
        <title>Genomic Encyclopedia of Type Strains, Phase IV (KMG-IV): sequencing the most valuable type-strain genomes for metagenomic binning, comparative biology and taxonomic classification.</title>
        <authorList>
            <person name="Goeker M."/>
        </authorList>
    </citation>
    <scope>NUCLEOTIDE SEQUENCE [LARGE SCALE GENOMIC DNA]</scope>
    <source>
        <strain evidence="2 3">DSM 19619</strain>
    </source>
</reference>
<keyword evidence="1" id="KW-1133">Transmembrane helix</keyword>
<dbReference type="RefSeq" id="WP_307274196.1">
    <property type="nucleotide sequence ID" value="NZ_JAUSVX010000005.1"/>
</dbReference>
<evidence type="ECO:0008006" key="4">
    <source>
        <dbReference type="Google" id="ProtNLM"/>
    </source>
</evidence>
<dbReference type="Proteomes" id="UP001242480">
    <property type="component" value="Unassembled WGS sequence"/>
</dbReference>
<evidence type="ECO:0000256" key="1">
    <source>
        <dbReference type="SAM" id="Phobius"/>
    </source>
</evidence>
<evidence type="ECO:0000313" key="2">
    <source>
        <dbReference type="EMBL" id="MDQ0470346.1"/>
    </source>
</evidence>
<keyword evidence="1" id="KW-0472">Membrane</keyword>
<feature type="transmembrane region" description="Helical" evidence="1">
    <location>
        <begin position="64"/>
        <end position="90"/>
    </location>
</feature>
<keyword evidence="1" id="KW-0812">Transmembrane</keyword>
<comment type="caution">
    <text evidence="2">The sequence shown here is derived from an EMBL/GenBank/DDBJ whole genome shotgun (WGS) entry which is preliminary data.</text>
</comment>
<gene>
    <name evidence="2" type="ORF">QO011_003362</name>
</gene>
<protein>
    <recommendedName>
        <fullName evidence="4">PetM family of cytochrome b6f complex subunit 7</fullName>
    </recommendedName>
</protein>
<organism evidence="2 3">
    <name type="scientific">Labrys wisconsinensis</name>
    <dbReference type="NCBI Taxonomy" id="425677"/>
    <lineage>
        <taxon>Bacteria</taxon>
        <taxon>Pseudomonadati</taxon>
        <taxon>Pseudomonadota</taxon>
        <taxon>Alphaproteobacteria</taxon>
        <taxon>Hyphomicrobiales</taxon>
        <taxon>Xanthobacteraceae</taxon>
        <taxon>Labrys</taxon>
    </lineage>
</organism>
<accession>A0ABU0J7U4</accession>
<name>A0ABU0J7U4_9HYPH</name>
<proteinExistence type="predicted"/>
<evidence type="ECO:0000313" key="3">
    <source>
        <dbReference type="Proteomes" id="UP001242480"/>
    </source>
</evidence>
<keyword evidence="3" id="KW-1185">Reference proteome</keyword>
<sequence>MRFLARFIGLLLAAGAFVAVVVDGARSIADSRPEATSLADVWAHIGSRSLAAAQASVDAVFSPALWGGIVAPLLAVPFFVVLMLLSALCLRLGRRPRSRIGTVVRG</sequence>